<feature type="domain" description="Zinc finger CGNR" evidence="1">
    <location>
        <begin position="156"/>
        <end position="194"/>
    </location>
</feature>
<reference evidence="2 3" key="1">
    <citation type="submission" date="2016-03" db="EMBL/GenBank/DDBJ databases">
        <title>Genome sequencing of Devosia sp. S37.</title>
        <authorList>
            <person name="Mohd Nor M."/>
        </authorList>
    </citation>
    <scope>NUCLEOTIDE SEQUENCE [LARGE SCALE GENOMIC DNA]</scope>
    <source>
        <strain evidence="2 3">S37</strain>
    </source>
</reference>
<dbReference type="RefSeq" id="WP_067456064.1">
    <property type="nucleotide sequence ID" value="NZ_LVVY01000086.1"/>
</dbReference>
<comment type="caution">
    <text evidence="2">The sequence shown here is derived from an EMBL/GenBank/DDBJ whole genome shotgun (WGS) entry which is preliminary data.</text>
</comment>
<dbReference type="InterPro" id="IPR021005">
    <property type="entry name" value="Znf_CGNR"/>
</dbReference>
<dbReference type="InterPro" id="IPR010852">
    <property type="entry name" value="ABATE"/>
</dbReference>
<dbReference type="Pfam" id="PF07336">
    <property type="entry name" value="ABATE"/>
    <property type="match status" value="1"/>
</dbReference>
<organism evidence="2 3">
    <name type="scientific">Devosia elaeis</name>
    <dbReference type="NCBI Taxonomy" id="1770058"/>
    <lineage>
        <taxon>Bacteria</taxon>
        <taxon>Pseudomonadati</taxon>
        <taxon>Pseudomonadota</taxon>
        <taxon>Alphaproteobacteria</taxon>
        <taxon>Hyphomicrobiales</taxon>
        <taxon>Devosiaceae</taxon>
        <taxon>Devosia</taxon>
    </lineage>
</organism>
<dbReference type="AlphaFoldDB" id="A0A178HW46"/>
<gene>
    <name evidence="2" type="ORF">A3840_10675</name>
</gene>
<dbReference type="SUPFAM" id="SSF160904">
    <property type="entry name" value="Jann2411-like"/>
    <property type="match status" value="1"/>
</dbReference>
<evidence type="ECO:0000259" key="1">
    <source>
        <dbReference type="Pfam" id="PF11706"/>
    </source>
</evidence>
<dbReference type="InterPro" id="IPR023286">
    <property type="entry name" value="ABATE_dom_sf"/>
</dbReference>
<accession>A0A178HW46</accession>
<dbReference type="Pfam" id="PF11706">
    <property type="entry name" value="zf-CGNR"/>
    <property type="match status" value="1"/>
</dbReference>
<name>A0A178HW46_9HYPH</name>
<proteinExistence type="predicted"/>
<dbReference type="PANTHER" id="PTHR35525:SF3">
    <property type="entry name" value="BLL6575 PROTEIN"/>
    <property type="match status" value="1"/>
</dbReference>
<dbReference type="PANTHER" id="PTHR35525">
    <property type="entry name" value="BLL6575 PROTEIN"/>
    <property type="match status" value="1"/>
</dbReference>
<evidence type="ECO:0000313" key="3">
    <source>
        <dbReference type="Proteomes" id="UP000078389"/>
    </source>
</evidence>
<dbReference type="EMBL" id="LVVY01000086">
    <property type="protein sequence ID" value="OAM77092.1"/>
    <property type="molecule type" value="Genomic_DNA"/>
</dbReference>
<evidence type="ECO:0000313" key="2">
    <source>
        <dbReference type="EMBL" id="OAM77092.1"/>
    </source>
</evidence>
<protein>
    <recommendedName>
        <fullName evidence="1">Zinc finger CGNR domain-containing protein</fullName>
    </recommendedName>
</protein>
<dbReference type="Gene3D" id="1.10.3300.10">
    <property type="entry name" value="Jann2411-like domain"/>
    <property type="match status" value="1"/>
</dbReference>
<dbReference type="STRING" id="1770058.A3840_10675"/>
<dbReference type="Proteomes" id="UP000078389">
    <property type="component" value="Unassembled WGS sequence"/>
</dbReference>
<dbReference type="OrthoDB" id="9808437at2"/>
<sequence>MAGNSDTVWTTEHFIGGHPAVDLTNTVFTRHGPEAGNDLLNSPRDVGNWLRFAGLATTVQANAVSAIPSPAFLRNVRALREASFAVFDAMAAERPPAPEALGFLLARAAEGFSTHKLTPRETYSASEIAHFDDPEAILAYLSAITIEASILLPRQRLRACPRCGWLFVDISRGGRRRWCSMQTCGNREKATRHRLSSIQ</sequence>
<keyword evidence="3" id="KW-1185">Reference proteome</keyword>